<gene>
    <name evidence="1" type="ORF">ECRASSUSDP1_LOCUS28394</name>
</gene>
<name>A0AAD1Y9J6_EUPCR</name>
<dbReference type="EMBL" id="CAMPGE010029303">
    <property type="protein sequence ID" value="CAI2386770.1"/>
    <property type="molecule type" value="Genomic_DNA"/>
</dbReference>
<comment type="caution">
    <text evidence="1">The sequence shown here is derived from an EMBL/GenBank/DDBJ whole genome shotgun (WGS) entry which is preliminary data.</text>
</comment>
<proteinExistence type="predicted"/>
<dbReference type="AlphaFoldDB" id="A0AAD1Y9J6"/>
<accession>A0AAD1Y9J6</accession>
<organism evidence="1 2">
    <name type="scientific">Euplotes crassus</name>
    <dbReference type="NCBI Taxonomy" id="5936"/>
    <lineage>
        <taxon>Eukaryota</taxon>
        <taxon>Sar</taxon>
        <taxon>Alveolata</taxon>
        <taxon>Ciliophora</taxon>
        <taxon>Intramacronucleata</taxon>
        <taxon>Spirotrichea</taxon>
        <taxon>Hypotrichia</taxon>
        <taxon>Euplotida</taxon>
        <taxon>Euplotidae</taxon>
        <taxon>Moneuplotes</taxon>
    </lineage>
</organism>
<keyword evidence="2" id="KW-1185">Reference proteome</keyword>
<sequence>MRRQRNRAKVWYPYDFQKGGLQDSQKQIGECEEEKNGKGEQFHCEKTNDMEKLPLLAPSSYGMSRTDCQTAESQERISVSGIPVVIEKY</sequence>
<dbReference type="Proteomes" id="UP001295684">
    <property type="component" value="Unassembled WGS sequence"/>
</dbReference>
<evidence type="ECO:0000313" key="2">
    <source>
        <dbReference type="Proteomes" id="UP001295684"/>
    </source>
</evidence>
<reference evidence="1" key="1">
    <citation type="submission" date="2023-07" db="EMBL/GenBank/DDBJ databases">
        <authorList>
            <consortium name="AG Swart"/>
            <person name="Singh M."/>
            <person name="Singh A."/>
            <person name="Seah K."/>
            <person name="Emmerich C."/>
        </authorList>
    </citation>
    <scope>NUCLEOTIDE SEQUENCE</scope>
    <source>
        <strain evidence="1">DP1</strain>
    </source>
</reference>
<evidence type="ECO:0000313" key="1">
    <source>
        <dbReference type="EMBL" id="CAI2386770.1"/>
    </source>
</evidence>
<protein>
    <submittedName>
        <fullName evidence="1">Uncharacterized protein</fullName>
    </submittedName>
</protein>